<sequence>MRRGILAAGAAASLACLTLDPPPPRSAAEFTASRELVELDRLPALRAAADAEPESLRAQWQAGMAHLRACLQGHVDQRDLAEHYLERAWRLDPHSQQVPVARTLGRFLNMRSAVLDLDRIDLQIAVYDSLLADPELDAATRLQFSGFKAAAEALRRYGRGQTLGALHDVDAMEDLLGRWLDEHPEDIDAHTMLGNFALTFAGVIPVGQRRRLQAGVRHFSTQQDHWQQLSPRARSVAMAPNVRSVFVMQLAEALLAAGEIDEAERRYRQLIELPEQPDTAPRRQILAVAEHRLANLDAYAGADELLPPWPAGVTGCVACHAREATLPTDDLWLLPELALP</sequence>
<evidence type="ECO:0000313" key="1">
    <source>
        <dbReference type="EMBL" id="AYM52708.1"/>
    </source>
</evidence>
<dbReference type="SUPFAM" id="SSF48452">
    <property type="entry name" value="TPR-like"/>
    <property type="match status" value="1"/>
</dbReference>
<accession>A0A3S7UVC4</accession>
<dbReference type="Gene3D" id="1.25.40.10">
    <property type="entry name" value="Tetratricopeptide repeat domain"/>
    <property type="match status" value="1"/>
</dbReference>
<name>A0A3S7UVC4_9BACT</name>
<dbReference type="EMBL" id="MH908882">
    <property type="protein sequence ID" value="AYM52708.1"/>
    <property type="molecule type" value="Genomic_DNA"/>
</dbReference>
<reference evidence="1" key="1">
    <citation type="journal article" date="2018" name="J. Ind. Microbiol. Biotechnol.">
        <title>Genome mining reveals uncommon alkylpyrones as type III PKS products from myxobacteria.</title>
        <authorList>
            <person name="Hug J.J."/>
            <person name="Panter F."/>
            <person name="Krug D."/>
            <person name="Muller R."/>
        </authorList>
    </citation>
    <scope>NUCLEOTIDE SEQUENCE</scope>
    <source>
        <strain evidence="1">MNa10638</strain>
    </source>
</reference>
<protein>
    <submittedName>
        <fullName evidence="1">Uncharacterized protein</fullName>
    </submittedName>
</protein>
<proteinExistence type="predicted"/>
<dbReference type="InterPro" id="IPR011990">
    <property type="entry name" value="TPR-like_helical_dom_sf"/>
</dbReference>
<organism evidence="1">
    <name type="scientific">Pseudenhygromyxa salsuginis</name>
    <dbReference type="NCBI Taxonomy" id="442868"/>
    <lineage>
        <taxon>Bacteria</taxon>
        <taxon>Pseudomonadati</taxon>
        <taxon>Myxococcota</taxon>
        <taxon>Polyangia</taxon>
        <taxon>Nannocystales</taxon>
        <taxon>Nannocystaceae</taxon>
        <taxon>Pseudenhygromyxa</taxon>
    </lineage>
</organism>
<dbReference type="PROSITE" id="PS51257">
    <property type="entry name" value="PROKAR_LIPOPROTEIN"/>
    <property type="match status" value="1"/>
</dbReference>
<dbReference type="AlphaFoldDB" id="A0A3S7UVC4"/>